<dbReference type="Proteomes" id="UP000825935">
    <property type="component" value="Chromosome 6"/>
</dbReference>
<comment type="caution">
    <text evidence="4">The sequence shown here is derived from an EMBL/GenBank/DDBJ whole genome shotgun (WGS) entry which is preliminary data.</text>
</comment>
<proteinExistence type="predicted"/>
<dbReference type="EMBL" id="CM035411">
    <property type="protein sequence ID" value="KAH7435559.1"/>
    <property type="molecule type" value="Genomic_DNA"/>
</dbReference>
<sequence length="371" mass="41410">MFPLCTVLIPSFPLMHITSYNPSLPIRLVSKQLSLSITPTLMASPKTHSFILHGTLYLPLICLAVLTGFLLSFILSISLTSLLSDMKSTIFIIVPTICYGFSKLITPPCLFVLLNGIIVVLTASSGILSSSCSADDFDSYADPLHNRKERSQSQKSGDSKPDFPVSISHGGLSEKMESFSAPGKIIAASVRNIRKHYAVLEEEDGRFHAVQEEKEKEKNAVEDDREEGIDELREKPKEDVNKFSRLSVESRSFSFSCAESKKFEEDEVADRKSVDDDGFATYLKPNGMERKPSFPRRPERRRHRGHTSSNRSVLANSKVITRSLSVDSASLQNESQGSSAMPSVESLSDEAFRRRVEDFISRMNAQMRNEM</sequence>
<evidence type="ECO:0000256" key="1">
    <source>
        <dbReference type="SAM" id="MobiDB-lite"/>
    </source>
</evidence>
<feature type="region of interest" description="Disordered" evidence="1">
    <location>
        <begin position="210"/>
        <end position="233"/>
    </location>
</feature>
<keyword evidence="2" id="KW-0812">Transmembrane</keyword>
<dbReference type="AlphaFoldDB" id="A0A8T2UTX7"/>
<gene>
    <name evidence="4" type="ORF">KP509_06G069400</name>
</gene>
<keyword evidence="5" id="KW-1185">Reference proteome</keyword>
<evidence type="ECO:0000313" key="4">
    <source>
        <dbReference type="EMBL" id="KAH7435559.1"/>
    </source>
</evidence>
<dbReference type="PANTHER" id="PTHR35762">
    <property type="entry name" value="TRANSMEMBRANE PROTEIN"/>
    <property type="match status" value="1"/>
</dbReference>
<evidence type="ECO:0000256" key="2">
    <source>
        <dbReference type="SAM" id="Phobius"/>
    </source>
</evidence>
<dbReference type="InterPro" id="IPR025520">
    <property type="entry name" value="DUF4408"/>
</dbReference>
<dbReference type="OrthoDB" id="1927867at2759"/>
<feature type="domain" description="DUF4408" evidence="3">
    <location>
        <begin position="95"/>
        <end position="125"/>
    </location>
</feature>
<keyword evidence="2" id="KW-0472">Membrane</keyword>
<feature type="transmembrane region" description="Helical" evidence="2">
    <location>
        <begin position="56"/>
        <end position="83"/>
    </location>
</feature>
<evidence type="ECO:0000259" key="3">
    <source>
        <dbReference type="Pfam" id="PF14364"/>
    </source>
</evidence>
<dbReference type="Pfam" id="PF14364">
    <property type="entry name" value="DUF4408"/>
    <property type="match status" value="1"/>
</dbReference>
<accession>A0A8T2UTX7</accession>
<reference evidence="4" key="1">
    <citation type="submission" date="2021-08" db="EMBL/GenBank/DDBJ databases">
        <title>WGS assembly of Ceratopteris richardii.</title>
        <authorList>
            <person name="Marchant D.B."/>
            <person name="Chen G."/>
            <person name="Jenkins J."/>
            <person name="Shu S."/>
            <person name="Leebens-Mack J."/>
            <person name="Grimwood J."/>
            <person name="Schmutz J."/>
            <person name="Soltis P."/>
            <person name="Soltis D."/>
            <person name="Chen Z.-H."/>
        </authorList>
    </citation>
    <scope>NUCLEOTIDE SEQUENCE</scope>
    <source>
        <strain evidence="4">Whitten #5841</strain>
        <tissue evidence="4">Leaf</tissue>
    </source>
</reference>
<name>A0A8T2UTX7_CERRI</name>
<feature type="compositionally biased region" description="Polar residues" evidence="1">
    <location>
        <begin position="307"/>
        <end position="341"/>
    </location>
</feature>
<feature type="compositionally biased region" description="Basic and acidic residues" evidence="1">
    <location>
        <begin position="210"/>
        <end position="222"/>
    </location>
</feature>
<protein>
    <recommendedName>
        <fullName evidence="3">DUF4408 domain-containing protein</fullName>
    </recommendedName>
</protein>
<organism evidence="4 5">
    <name type="scientific">Ceratopteris richardii</name>
    <name type="common">Triangle waterfern</name>
    <dbReference type="NCBI Taxonomy" id="49495"/>
    <lineage>
        <taxon>Eukaryota</taxon>
        <taxon>Viridiplantae</taxon>
        <taxon>Streptophyta</taxon>
        <taxon>Embryophyta</taxon>
        <taxon>Tracheophyta</taxon>
        <taxon>Polypodiopsida</taxon>
        <taxon>Polypodiidae</taxon>
        <taxon>Polypodiales</taxon>
        <taxon>Pteridineae</taxon>
        <taxon>Pteridaceae</taxon>
        <taxon>Parkerioideae</taxon>
        <taxon>Ceratopteris</taxon>
    </lineage>
</organism>
<feature type="region of interest" description="Disordered" evidence="1">
    <location>
        <begin position="277"/>
        <end position="347"/>
    </location>
</feature>
<evidence type="ECO:0000313" key="5">
    <source>
        <dbReference type="Proteomes" id="UP000825935"/>
    </source>
</evidence>
<keyword evidence="2" id="KW-1133">Transmembrane helix</keyword>
<dbReference type="PANTHER" id="PTHR35762:SF2">
    <property type="entry name" value="TRANSMEMBRANE PROTEIN"/>
    <property type="match status" value="1"/>
</dbReference>